<dbReference type="EMBL" id="CM042021">
    <property type="protein sequence ID" value="KAI3819732.1"/>
    <property type="molecule type" value="Genomic_DNA"/>
</dbReference>
<name>A0ACB9JKD9_9ASTR</name>
<sequence length="80" mass="9032">MLWPVCTLTFAGVLSSFSHTFSGLYSTPAPPNLPFSHNKSPETLLFLLSVLRHRLFRFLSLYPPGCISYAMVDASCNMWF</sequence>
<dbReference type="Proteomes" id="UP001056120">
    <property type="component" value="Linkage Group LG04"/>
</dbReference>
<reference evidence="1 2" key="2">
    <citation type="journal article" date="2022" name="Mol. Ecol. Resour.">
        <title>The genomes of chicory, endive, great burdock and yacon provide insights into Asteraceae paleo-polyploidization history and plant inulin production.</title>
        <authorList>
            <person name="Fan W."/>
            <person name="Wang S."/>
            <person name="Wang H."/>
            <person name="Wang A."/>
            <person name="Jiang F."/>
            <person name="Liu H."/>
            <person name="Zhao H."/>
            <person name="Xu D."/>
            <person name="Zhang Y."/>
        </authorList>
    </citation>
    <scope>NUCLEOTIDE SEQUENCE [LARGE SCALE GENOMIC DNA]</scope>
    <source>
        <strain evidence="2">cv. Yunnan</strain>
        <tissue evidence="1">Leaves</tissue>
    </source>
</reference>
<proteinExistence type="predicted"/>
<evidence type="ECO:0000313" key="2">
    <source>
        <dbReference type="Proteomes" id="UP001056120"/>
    </source>
</evidence>
<organism evidence="1 2">
    <name type="scientific">Smallanthus sonchifolius</name>
    <dbReference type="NCBI Taxonomy" id="185202"/>
    <lineage>
        <taxon>Eukaryota</taxon>
        <taxon>Viridiplantae</taxon>
        <taxon>Streptophyta</taxon>
        <taxon>Embryophyta</taxon>
        <taxon>Tracheophyta</taxon>
        <taxon>Spermatophyta</taxon>
        <taxon>Magnoliopsida</taxon>
        <taxon>eudicotyledons</taxon>
        <taxon>Gunneridae</taxon>
        <taxon>Pentapetalae</taxon>
        <taxon>asterids</taxon>
        <taxon>campanulids</taxon>
        <taxon>Asterales</taxon>
        <taxon>Asteraceae</taxon>
        <taxon>Asteroideae</taxon>
        <taxon>Heliantheae alliance</taxon>
        <taxon>Millerieae</taxon>
        <taxon>Smallanthus</taxon>
    </lineage>
</organism>
<comment type="caution">
    <text evidence="1">The sequence shown here is derived from an EMBL/GenBank/DDBJ whole genome shotgun (WGS) entry which is preliminary data.</text>
</comment>
<protein>
    <submittedName>
        <fullName evidence="1">Uncharacterized protein</fullName>
    </submittedName>
</protein>
<keyword evidence="2" id="KW-1185">Reference proteome</keyword>
<evidence type="ECO:0000313" key="1">
    <source>
        <dbReference type="EMBL" id="KAI3819732.1"/>
    </source>
</evidence>
<gene>
    <name evidence="1" type="ORF">L1987_13580</name>
</gene>
<accession>A0ACB9JKD9</accession>
<reference evidence="2" key="1">
    <citation type="journal article" date="2022" name="Mol. Ecol. Resour.">
        <title>The genomes of chicory, endive, great burdock and yacon provide insights into Asteraceae palaeo-polyploidization history and plant inulin production.</title>
        <authorList>
            <person name="Fan W."/>
            <person name="Wang S."/>
            <person name="Wang H."/>
            <person name="Wang A."/>
            <person name="Jiang F."/>
            <person name="Liu H."/>
            <person name="Zhao H."/>
            <person name="Xu D."/>
            <person name="Zhang Y."/>
        </authorList>
    </citation>
    <scope>NUCLEOTIDE SEQUENCE [LARGE SCALE GENOMIC DNA]</scope>
    <source>
        <strain evidence="2">cv. Yunnan</strain>
    </source>
</reference>